<sequence length="606" mass="66457">MVKRLAAVVAVAMAALGALALPAQAEPTPSGEPAKKTFIVGIKQDIDSLNPYVGVVAAAFESYQLNYDALTFSSDNDFSPVPGLAESWDTSADGKTWTYHLRKGVKWSDGRDLTAEDVVYTFNRVINGETENGQYGNYLTKATKVSKTDDNTVVITTSEPTPIMLRLAIPILPKHIWEKVDAKAVATFPNDTKVVGSGPFILSKASKGVEYRFAANKSYWAGAPKFDELIFRVFADDEPMKQALVKGEIDMAEDLSSAVFESLKGVDGVTVNDATYYGFSELGYNLGAQTVDGKKIGDGHPALTDKQVRIAIDTAIDRKVLVDKVLRGHGTAATGVIPPIYSQFHWNPGSAERAFDLAKANSLLDAAGWAKGSDGIRAKNGKQLKLRFFARDSSENSKQDAEYIREWLKEIGIEVNVSIMSEDNLTTVLGKGEFDLFDWGWVVEPDPDFQLSVMTCDQRSTIDKGNISAGWSDSFYCNPEFDKLYDEQKTIIDPIARAEVVKKAQKLLYDDVAYSMLYYYNQFEAYRSDRFTGFRPQPSAGGLLAFQFGTWSYRNIEPATGGDDASDGLDVLVTIAIVGGVLLLAGGVFVVIFMRRKRGTSLDDVE</sequence>
<dbReference type="SUPFAM" id="SSF53850">
    <property type="entry name" value="Periplasmic binding protein-like II"/>
    <property type="match status" value="1"/>
</dbReference>
<dbReference type="PANTHER" id="PTHR30290">
    <property type="entry name" value="PERIPLASMIC BINDING COMPONENT OF ABC TRANSPORTER"/>
    <property type="match status" value="1"/>
</dbReference>
<dbReference type="PROSITE" id="PS01040">
    <property type="entry name" value="SBP_BACTERIAL_5"/>
    <property type="match status" value="1"/>
</dbReference>
<dbReference type="Gene3D" id="3.10.105.10">
    <property type="entry name" value="Dipeptide-binding Protein, Domain 3"/>
    <property type="match status" value="1"/>
</dbReference>
<dbReference type="RefSeq" id="WP_184837388.1">
    <property type="nucleotide sequence ID" value="NZ_JACHMN010000002.1"/>
</dbReference>
<feature type="transmembrane region" description="Helical" evidence="5">
    <location>
        <begin position="571"/>
        <end position="593"/>
    </location>
</feature>
<evidence type="ECO:0000313" key="8">
    <source>
        <dbReference type="EMBL" id="MBB5870182.1"/>
    </source>
</evidence>
<evidence type="ECO:0000256" key="3">
    <source>
        <dbReference type="ARBA" id="ARBA00022448"/>
    </source>
</evidence>
<evidence type="ECO:0000256" key="4">
    <source>
        <dbReference type="ARBA" id="ARBA00022729"/>
    </source>
</evidence>
<keyword evidence="3" id="KW-0813">Transport</keyword>
<dbReference type="InterPro" id="IPR030678">
    <property type="entry name" value="Peptide/Ni-bd"/>
</dbReference>
<dbReference type="Pfam" id="PF00496">
    <property type="entry name" value="SBP_bac_5"/>
    <property type="match status" value="1"/>
</dbReference>
<reference evidence="8 9" key="1">
    <citation type="submission" date="2020-08" db="EMBL/GenBank/DDBJ databases">
        <title>Sequencing the genomes of 1000 actinobacteria strains.</title>
        <authorList>
            <person name="Klenk H.-P."/>
        </authorList>
    </citation>
    <scope>NUCLEOTIDE SEQUENCE [LARGE SCALE GENOMIC DNA]</scope>
    <source>
        <strain evidence="8 9">DSM 45362</strain>
    </source>
</reference>
<dbReference type="InterPro" id="IPR023765">
    <property type="entry name" value="SBP_5_CS"/>
</dbReference>
<dbReference type="GO" id="GO:0043190">
    <property type="term" value="C:ATP-binding cassette (ABC) transporter complex"/>
    <property type="evidence" value="ECO:0007669"/>
    <property type="project" value="InterPro"/>
</dbReference>
<organism evidence="8 9">
    <name type="scientific">Allocatelliglobosispora scoriae</name>
    <dbReference type="NCBI Taxonomy" id="643052"/>
    <lineage>
        <taxon>Bacteria</taxon>
        <taxon>Bacillati</taxon>
        <taxon>Actinomycetota</taxon>
        <taxon>Actinomycetes</taxon>
        <taxon>Micromonosporales</taxon>
        <taxon>Micromonosporaceae</taxon>
        <taxon>Allocatelliglobosispora</taxon>
    </lineage>
</organism>
<dbReference type="EMBL" id="JACHMN010000002">
    <property type="protein sequence ID" value="MBB5870182.1"/>
    <property type="molecule type" value="Genomic_DNA"/>
</dbReference>
<comment type="subcellular location">
    <subcellularLocation>
        <location evidence="1">Cell membrane</location>
        <topology evidence="1">Lipid-anchor</topology>
    </subcellularLocation>
</comment>
<keyword evidence="5" id="KW-0472">Membrane</keyword>
<dbReference type="GO" id="GO:0042597">
    <property type="term" value="C:periplasmic space"/>
    <property type="evidence" value="ECO:0007669"/>
    <property type="project" value="UniProtKB-ARBA"/>
</dbReference>
<dbReference type="InterPro" id="IPR000914">
    <property type="entry name" value="SBP_5_dom"/>
</dbReference>
<evidence type="ECO:0000256" key="2">
    <source>
        <dbReference type="ARBA" id="ARBA00005695"/>
    </source>
</evidence>
<proteinExistence type="inferred from homology"/>
<feature type="chain" id="PRO_5032861020" evidence="6">
    <location>
        <begin position="26"/>
        <end position="606"/>
    </location>
</feature>
<evidence type="ECO:0000256" key="1">
    <source>
        <dbReference type="ARBA" id="ARBA00004193"/>
    </source>
</evidence>
<protein>
    <submittedName>
        <fullName evidence="8">Peptide/nickel transport system substrate-binding protein</fullName>
    </submittedName>
</protein>
<feature type="domain" description="Solute-binding protein family 5" evidence="7">
    <location>
        <begin position="80"/>
        <end position="455"/>
    </location>
</feature>
<evidence type="ECO:0000259" key="7">
    <source>
        <dbReference type="Pfam" id="PF00496"/>
    </source>
</evidence>
<keyword evidence="5" id="KW-1133">Transmembrane helix</keyword>
<dbReference type="PANTHER" id="PTHR30290:SF10">
    <property type="entry name" value="PERIPLASMIC OLIGOPEPTIDE-BINDING PROTEIN-RELATED"/>
    <property type="match status" value="1"/>
</dbReference>
<keyword evidence="5" id="KW-0812">Transmembrane</keyword>
<dbReference type="CDD" id="cd00995">
    <property type="entry name" value="PBP2_NikA_DppA_OppA_like"/>
    <property type="match status" value="1"/>
</dbReference>
<dbReference type="Gene3D" id="3.40.190.10">
    <property type="entry name" value="Periplasmic binding protein-like II"/>
    <property type="match status" value="1"/>
</dbReference>
<comment type="similarity">
    <text evidence="2">Belongs to the bacterial solute-binding protein 5 family.</text>
</comment>
<accession>A0A841BTW1</accession>
<comment type="caution">
    <text evidence="8">The sequence shown here is derived from an EMBL/GenBank/DDBJ whole genome shotgun (WGS) entry which is preliminary data.</text>
</comment>
<evidence type="ECO:0000313" key="9">
    <source>
        <dbReference type="Proteomes" id="UP000587527"/>
    </source>
</evidence>
<dbReference type="InterPro" id="IPR039424">
    <property type="entry name" value="SBP_5"/>
</dbReference>
<keyword evidence="4 6" id="KW-0732">Signal</keyword>
<dbReference type="GO" id="GO:1904680">
    <property type="term" value="F:peptide transmembrane transporter activity"/>
    <property type="evidence" value="ECO:0007669"/>
    <property type="project" value="TreeGrafter"/>
</dbReference>
<evidence type="ECO:0000256" key="6">
    <source>
        <dbReference type="SAM" id="SignalP"/>
    </source>
</evidence>
<gene>
    <name evidence="8" type="ORF">F4553_003561</name>
</gene>
<evidence type="ECO:0000256" key="5">
    <source>
        <dbReference type="SAM" id="Phobius"/>
    </source>
</evidence>
<dbReference type="AlphaFoldDB" id="A0A841BTW1"/>
<keyword evidence="9" id="KW-1185">Reference proteome</keyword>
<dbReference type="Proteomes" id="UP000587527">
    <property type="component" value="Unassembled WGS sequence"/>
</dbReference>
<name>A0A841BTW1_9ACTN</name>
<feature type="signal peptide" evidence="6">
    <location>
        <begin position="1"/>
        <end position="25"/>
    </location>
</feature>
<dbReference type="GO" id="GO:0015833">
    <property type="term" value="P:peptide transport"/>
    <property type="evidence" value="ECO:0007669"/>
    <property type="project" value="TreeGrafter"/>
</dbReference>
<dbReference type="PIRSF" id="PIRSF002741">
    <property type="entry name" value="MppA"/>
    <property type="match status" value="1"/>
</dbReference>